<keyword evidence="2" id="KW-1185">Reference proteome</keyword>
<dbReference type="EMBL" id="JAYGIE010000005">
    <property type="protein sequence ID" value="MEA5476413.1"/>
    <property type="molecule type" value="Genomic_DNA"/>
</dbReference>
<dbReference type="RefSeq" id="WP_323259472.1">
    <property type="nucleotide sequence ID" value="NZ_JAYGIE010000005.1"/>
</dbReference>
<reference evidence="1 2" key="1">
    <citation type="submission" date="2023-12" db="EMBL/GenBank/DDBJ databases">
        <title>Baltic Sea Cyanobacteria.</title>
        <authorList>
            <person name="Delbaje E."/>
            <person name="Fewer D.P."/>
            <person name="Shishido T.K."/>
        </authorList>
    </citation>
    <scope>NUCLEOTIDE SEQUENCE [LARGE SCALE GENOMIC DNA]</scope>
    <source>
        <strain evidence="1 2">UHCC 0370</strain>
    </source>
</reference>
<evidence type="ECO:0000313" key="1">
    <source>
        <dbReference type="EMBL" id="MEA5476413.1"/>
    </source>
</evidence>
<proteinExistence type="predicted"/>
<sequence>MSTLLTIQFGKLYLSATMRDVVDVRGFNEIKYNVSGVEITTYEG</sequence>
<comment type="caution">
    <text evidence="1">The sequence shown here is derived from an EMBL/GenBank/DDBJ whole genome shotgun (WGS) entry which is preliminary data.</text>
</comment>
<protein>
    <submittedName>
        <fullName evidence="1">Uncharacterized protein</fullName>
    </submittedName>
</protein>
<name>A0ABU5TFE3_9CYAN</name>
<gene>
    <name evidence="1" type="ORF">VB774_02165</name>
</gene>
<dbReference type="Proteomes" id="UP001301388">
    <property type="component" value="Unassembled WGS sequence"/>
</dbReference>
<evidence type="ECO:0000313" key="2">
    <source>
        <dbReference type="Proteomes" id="UP001301388"/>
    </source>
</evidence>
<organism evidence="1 2">
    <name type="scientific">Pseudanabaena galeata UHCC 0370</name>
    <dbReference type="NCBI Taxonomy" id="3110310"/>
    <lineage>
        <taxon>Bacteria</taxon>
        <taxon>Bacillati</taxon>
        <taxon>Cyanobacteriota</taxon>
        <taxon>Cyanophyceae</taxon>
        <taxon>Pseudanabaenales</taxon>
        <taxon>Pseudanabaenaceae</taxon>
        <taxon>Pseudanabaena</taxon>
    </lineage>
</organism>
<accession>A0ABU5TFE3</accession>